<protein>
    <submittedName>
        <fullName evidence="5">Helix-turn-helix transcriptional regulator</fullName>
    </submittedName>
</protein>
<sequence length="141" mass="16296">MADRFERINEVLETYRLALPEAPSNAPPQVCRACRYIKEMLFDPELTVQKLKEDCNINGNNFSGIFKYYMGKPPQQYIVLHRLQAAPKVLRTVNRDRYTLLELAYETGFSGHSAFTRSFKRVMEETPSAYQALKNVKGNVK</sequence>
<evidence type="ECO:0000313" key="6">
    <source>
        <dbReference type="Proteomes" id="UP000479132"/>
    </source>
</evidence>
<accession>A0A6M1T9E1</accession>
<dbReference type="Proteomes" id="UP000479132">
    <property type="component" value="Unassembled WGS sequence"/>
</dbReference>
<dbReference type="GO" id="GO:0043565">
    <property type="term" value="F:sequence-specific DNA binding"/>
    <property type="evidence" value="ECO:0007669"/>
    <property type="project" value="InterPro"/>
</dbReference>
<dbReference type="PROSITE" id="PS01124">
    <property type="entry name" value="HTH_ARAC_FAMILY_2"/>
    <property type="match status" value="1"/>
</dbReference>
<dbReference type="AlphaFoldDB" id="A0A6M1T9E1"/>
<evidence type="ECO:0000259" key="4">
    <source>
        <dbReference type="PROSITE" id="PS01124"/>
    </source>
</evidence>
<dbReference type="PANTHER" id="PTHR46796">
    <property type="entry name" value="HTH-TYPE TRANSCRIPTIONAL ACTIVATOR RHAS-RELATED"/>
    <property type="match status" value="1"/>
</dbReference>
<evidence type="ECO:0000313" key="5">
    <source>
        <dbReference type="EMBL" id="NGP90095.1"/>
    </source>
</evidence>
<evidence type="ECO:0000256" key="1">
    <source>
        <dbReference type="ARBA" id="ARBA00023015"/>
    </source>
</evidence>
<dbReference type="InterPro" id="IPR050204">
    <property type="entry name" value="AraC_XylS_family_regulators"/>
</dbReference>
<dbReference type="EMBL" id="JAALLS010000033">
    <property type="protein sequence ID" value="NGP90095.1"/>
    <property type="molecule type" value="Genomic_DNA"/>
</dbReference>
<evidence type="ECO:0000256" key="2">
    <source>
        <dbReference type="ARBA" id="ARBA00023125"/>
    </source>
</evidence>
<dbReference type="InterPro" id="IPR018060">
    <property type="entry name" value="HTH_AraC"/>
</dbReference>
<organism evidence="5 6">
    <name type="scientific">Fodinibius halophilus</name>
    <dbReference type="NCBI Taxonomy" id="1736908"/>
    <lineage>
        <taxon>Bacteria</taxon>
        <taxon>Pseudomonadati</taxon>
        <taxon>Balneolota</taxon>
        <taxon>Balneolia</taxon>
        <taxon>Balneolales</taxon>
        <taxon>Balneolaceae</taxon>
        <taxon>Fodinibius</taxon>
    </lineage>
</organism>
<keyword evidence="6" id="KW-1185">Reference proteome</keyword>
<keyword evidence="3" id="KW-0804">Transcription</keyword>
<evidence type="ECO:0000256" key="3">
    <source>
        <dbReference type="ARBA" id="ARBA00023163"/>
    </source>
</evidence>
<dbReference type="GO" id="GO:0003700">
    <property type="term" value="F:DNA-binding transcription factor activity"/>
    <property type="evidence" value="ECO:0007669"/>
    <property type="project" value="InterPro"/>
</dbReference>
<dbReference type="RefSeq" id="WP_165271324.1">
    <property type="nucleotide sequence ID" value="NZ_JAALLS010000033.1"/>
</dbReference>
<dbReference type="InterPro" id="IPR009057">
    <property type="entry name" value="Homeodomain-like_sf"/>
</dbReference>
<dbReference type="SUPFAM" id="SSF46689">
    <property type="entry name" value="Homeodomain-like"/>
    <property type="match status" value="1"/>
</dbReference>
<name>A0A6M1T9E1_9BACT</name>
<keyword evidence="2" id="KW-0238">DNA-binding</keyword>
<dbReference type="SMART" id="SM00342">
    <property type="entry name" value="HTH_ARAC"/>
    <property type="match status" value="1"/>
</dbReference>
<keyword evidence="1" id="KW-0805">Transcription regulation</keyword>
<gene>
    <name evidence="5" type="ORF">G3569_17185</name>
</gene>
<dbReference type="Gene3D" id="1.10.10.60">
    <property type="entry name" value="Homeodomain-like"/>
    <property type="match status" value="2"/>
</dbReference>
<dbReference type="Pfam" id="PF12833">
    <property type="entry name" value="HTH_18"/>
    <property type="match status" value="1"/>
</dbReference>
<proteinExistence type="predicted"/>
<comment type="caution">
    <text evidence="5">The sequence shown here is derived from an EMBL/GenBank/DDBJ whole genome shotgun (WGS) entry which is preliminary data.</text>
</comment>
<reference evidence="5 6" key="1">
    <citation type="submission" date="2020-02" db="EMBL/GenBank/DDBJ databases">
        <title>Aliifodinibius halophilus 2W32, complete genome.</title>
        <authorList>
            <person name="Li Y."/>
            <person name="Wu S."/>
        </authorList>
    </citation>
    <scope>NUCLEOTIDE SEQUENCE [LARGE SCALE GENOMIC DNA]</scope>
    <source>
        <strain evidence="5 6">2W32</strain>
    </source>
</reference>
<feature type="domain" description="HTH araC/xylS-type" evidence="4">
    <location>
        <begin position="31"/>
        <end position="133"/>
    </location>
</feature>